<feature type="compositionally biased region" description="Low complexity" evidence="1">
    <location>
        <begin position="154"/>
        <end position="186"/>
    </location>
</feature>
<evidence type="ECO:0000313" key="3">
    <source>
        <dbReference type="EMBL" id="KAF5389949.1"/>
    </source>
</evidence>
<dbReference type="OrthoDB" id="2797250at2759"/>
<feature type="chain" id="PRO_5034937919" evidence="2">
    <location>
        <begin position="21"/>
        <end position="306"/>
    </location>
</feature>
<protein>
    <submittedName>
        <fullName evidence="3">Uncharacterized protein</fullName>
    </submittedName>
</protein>
<evidence type="ECO:0000256" key="1">
    <source>
        <dbReference type="SAM" id="MobiDB-lite"/>
    </source>
</evidence>
<keyword evidence="4" id="KW-1185">Reference proteome</keyword>
<accession>A0A8H5MDJ2</accession>
<comment type="caution">
    <text evidence="3">The sequence shown here is derived from an EMBL/GenBank/DDBJ whole genome shotgun (WGS) entry which is preliminary data.</text>
</comment>
<dbReference type="AlphaFoldDB" id="A0A8H5MDJ2"/>
<proteinExistence type="predicted"/>
<organism evidence="3 4">
    <name type="scientific">Collybiopsis confluens</name>
    <dbReference type="NCBI Taxonomy" id="2823264"/>
    <lineage>
        <taxon>Eukaryota</taxon>
        <taxon>Fungi</taxon>
        <taxon>Dikarya</taxon>
        <taxon>Basidiomycota</taxon>
        <taxon>Agaricomycotina</taxon>
        <taxon>Agaricomycetes</taxon>
        <taxon>Agaricomycetidae</taxon>
        <taxon>Agaricales</taxon>
        <taxon>Marasmiineae</taxon>
        <taxon>Omphalotaceae</taxon>
        <taxon>Collybiopsis</taxon>
    </lineage>
</organism>
<feature type="compositionally biased region" description="Low complexity" evidence="1">
    <location>
        <begin position="209"/>
        <end position="284"/>
    </location>
</feature>
<gene>
    <name evidence="3" type="ORF">D9757_003620</name>
</gene>
<feature type="compositionally biased region" description="Polar residues" evidence="1">
    <location>
        <begin position="187"/>
        <end position="208"/>
    </location>
</feature>
<name>A0A8H5MDJ2_9AGAR</name>
<dbReference type="EMBL" id="JAACJN010000019">
    <property type="protein sequence ID" value="KAF5389949.1"/>
    <property type="molecule type" value="Genomic_DNA"/>
</dbReference>
<feature type="region of interest" description="Disordered" evidence="1">
    <location>
        <begin position="154"/>
        <end position="306"/>
    </location>
</feature>
<evidence type="ECO:0000313" key="4">
    <source>
        <dbReference type="Proteomes" id="UP000518752"/>
    </source>
</evidence>
<dbReference type="Proteomes" id="UP000518752">
    <property type="component" value="Unassembled WGS sequence"/>
</dbReference>
<reference evidence="3 4" key="1">
    <citation type="journal article" date="2020" name="ISME J.">
        <title>Uncovering the hidden diversity of litter-decomposition mechanisms in mushroom-forming fungi.</title>
        <authorList>
            <person name="Floudas D."/>
            <person name="Bentzer J."/>
            <person name="Ahren D."/>
            <person name="Johansson T."/>
            <person name="Persson P."/>
            <person name="Tunlid A."/>
        </authorList>
    </citation>
    <scope>NUCLEOTIDE SEQUENCE [LARGE SCALE GENOMIC DNA]</scope>
    <source>
        <strain evidence="3 4">CBS 406.79</strain>
    </source>
</reference>
<evidence type="ECO:0000256" key="2">
    <source>
        <dbReference type="SAM" id="SignalP"/>
    </source>
</evidence>
<sequence>MQGLLQLLVLLASNAFLARALPIVERGSSVSSFTLSGWNDLCGSCFSSDLYFSNLCFELGSVGWNFALSESADVCVQQQVADQMIFLAKSSSISVSESSTLIAYAVGFNELPRSVGHVVGFGRSVSACTVAPVNPELSGSSSVGISSGSISNGPISSIPTGSSSSSSIPVSGSSGVSSGSLGDGSSTDFNSTDISGNSTLTGSDSTNGTDLTGSNSTDTSNSTLTGTDSTNSTDTSGSDSTDASSTDSTDTSTATDSSIDTATATDTSAASTTDSSTAATATSSQTFDGNIHDPAGRKRRNSIRRL</sequence>
<keyword evidence="2" id="KW-0732">Signal</keyword>
<feature type="compositionally biased region" description="Basic residues" evidence="1">
    <location>
        <begin position="297"/>
        <end position="306"/>
    </location>
</feature>
<feature type="signal peptide" evidence="2">
    <location>
        <begin position="1"/>
        <end position="20"/>
    </location>
</feature>